<organism evidence="1 2">
    <name type="scientific">Telmatospirillum siberiense</name>
    <dbReference type="NCBI Taxonomy" id="382514"/>
    <lineage>
        <taxon>Bacteria</taxon>
        <taxon>Pseudomonadati</taxon>
        <taxon>Pseudomonadota</taxon>
        <taxon>Alphaproteobacteria</taxon>
        <taxon>Rhodospirillales</taxon>
        <taxon>Rhodospirillaceae</taxon>
        <taxon>Telmatospirillum</taxon>
    </lineage>
</organism>
<dbReference type="OrthoDB" id="9816424at2"/>
<dbReference type="Proteomes" id="UP000233293">
    <property type="component" value="Unassembled WGS sequence"/>
</dbReference>
<sequence length="394" mass="43627">MSVRVLAFFDARYQSSADVRRLYGEGDAWRRVREARPASRQHFALNLPSTLGQYDLAQPEAAGRVVAMARQVGIDGFVLDCRWDGEAYVTGAQALAPMCGDSFALAFQWRNGEEDFWKAPASRSDRTERASRLISALKVGLPILADGRLLMIVDRPKELADPGEVLGILKEEACRAGLPGLYVIANRSEDKGRFLSNGYDALVDPGPAEWHSCSPSNRPNGLTFLEVMAGLRDSVDYLDRFFPYVLFAVARMINRSQRGKVMPRVFPAYYDWALHPDGGATHLAVQGKPFDSYIYGLFVENAMLFSQQNFAPDERFVFLESWNDWLTGSQVEPSLLDGDMIYNATKSAIDRGRYVIQTRNEESAGGIDEAMKTRIALLVEAAQTLSAASGKTGG</sequence>
<dbReference type="InterPro" id="IPR032719">
    <property type="entry name" value="WbsX"/>
</dbReference>
<evidence type="ECO:0000313" key="2">
    <source>
        <dbReference type="Proteomes" id="UP000233293"/>
    </source>
</evidence>
<dbReference type="AlphaFoldDB" id="A0A2N3PZZ6"/>
<accession>A0A2N3PZZ6</accession>
<comment type="caution">
    <text evidence="1">The sequence shown here is derived from an EMBL/GenBank/DDBJ whole genome shotgun (WGS) entry which is preliminary data.</text>
</comment>
<dbReference type="Pfam" id="PF14307">
    <property type="entry name" value="Glyco_tran_WbsX"/>
    <property type="match status" value="2"/>
</dbReference>
<gene>
    <name evidence="1" type="ORF">CWS72_02185</name>
</gene>
<dbReference type="PANTHER" id="PTHR41244:SF1">
    <property type="entry name" value="GLYCOSYLTRANSFERASE"/>
    <property type="match status" value="1"/>
</dbReference>
<dbReference type="RefSeq" id="WP_101248935.1">
    <property type="nucleotide sequence ID" value="NZ_PIUM01000002.1"/>
</dbReference>
<dbReference type="EMBL" id="PIUM01000002">
    <property type="protein sequence ID" value="PKU25973.1"/>
    <property type="molecule type" value="Genomic_DNA"/>
</dbReference>
<proteinExistence type="predicted"/>
<evidence type="ECO:0000313" key="1">
    <source>
        <dbReference type="EMBL" id="PKU25973.1"/>
    </source>
</evidence>
<dbReference type="PANTHER" id="PTHR41244">
    <property type="entry name" value="RHAMNAN SYNTHESIS F"/>
    <property type="match status" value="1"/>
</dbReference>
<reference evidence="2" key="1">
    <citation type="submission" date="2017-12" db="EMBL/GenBank/DDBJ databases">
        <title>Draft genome sequence of Telmatospirillum siberiense 26-4b1T, an acidotolerant peatland alphaproteobacterium potentially involved in sulfur cycling.</title>
        <authorList>
            <person name="Hausmann B."/>
            <person name="Pjevac P."/>
            <person name="Schreck K."/>
            <person name="Herbold C.W."/>
            <person name="Daims H."/>
            <person name="Wagner M."/>
            <person name="Pester M."/>
            <person name="Loy A."/>
        </authorList>
    </citation>
    <scope>NUCLEOTIDE SEQUENCE [LARGE SCALE GENOMIC DNA]</scope>
    <source>
        <strain evidence="2">26-4b1</strain>
    </source>
</reference>
<keyword evidence="2" id="KW-1185">Reference proteome</keyword>
<dbReference type="Gene3D" id="3.20.20.80">
    <property type="entry name" value="Glycosidases"/>
    <property type="match status" value="1"/>
</dbReference>
<protein>
    <submittedName>
        <fullName evidence="1">Uncharacterized protein</fullName>
    </submittedName>
</protein>
<name>A0A2N3PZZ6_9PROT</name>